<organism evidence="1 2">
    <name type="scientific">Colocasia esculenta</name>
    <name type="common">Wild taro</name>
    <name type="synonym">Arum esculentum</name>
    <dbReference type="NCBI Taxonomy" id="4460"/>
    <lineage>
        <taxon>Eukaryota</taxon>
        <taxon>Viridiplantae</taxon>
        <taxon>Streptophyta</taxon>
        <taxon>Embryophyta</taxon>
        <taxon>Tracheophyta</taxon>
        <taxon>Spermatophyta</taxon>
        <taxon>Magnoliopsida</taxon>
        <taxon>Liliopsida</taxon>
        <taxon>Araceae</taxon>
        <taxon>Aroideae</taxon>
        <taxon>Colocasieae</taxon>
        <taxon>Colocasia</taxon>
    </lineage>
</organism>
<protein>
    <submittedName>
        <fullName evidence="1">Uncharacterized protein</fullName>
    </submittedName>
</protein>
<dbReference type="AlphaFoldDB" id="A0A843T862"/>
<proteinExistence type="predicted"/>
<comment type="caution">
    <text evidence="1">The sequence shown here is derived from an EMBL/GenBank/DDBJ whole genome shotgun (WGS) entry which is preliminary data.</text>
</comment>
<gene>
    <name evidence="1" type="ORF">Taro_000788</name>
</gene>
<sequence length="454" mass="49606">MLCPQVRPRMTHTLTRKGMSKSEDRSTPESLCYLRIVILVPRSATFSTCTKTDSDMMFWAIQNPSINIAEVIIERMKFAHAQVWDKKSKLNVSLPYTHLLTKISQHCGINLSGAVSEKMGQVIHCRNLKKSGFSLVGGVWTKTSVDESEAIIGEAKEVLEGVAEVAVAADVPVEQEDQQPATTPVVQEQQQEVVSLEIAMYQVAAAAELRAEESVVTRSQIEDIPQDNIEPVMRVLEAIIPTTVVASILRDVLESIPSPQGQPERSSESVADVVASGHTDDVVMEDAPIEGEQSFEKEATLLGERTTSTPVDDQVREDIVESASGEEDNDDNVEPVARASNKGKEVAQDIPLLTRKPRHKELKINMKPVVERLDEQGSILCSVRSDIASIFISQSQSATSVGALTSVLQHLKSELVRLKQTVIDLLVFVREHLPIHAPPASSSGPSGPSVDDEV</sequence>
<evidence type="ECO:0000313" key="2">
    <source>
        <dbReference type="Proteomes" id="UP000652761"/>
    </source>
</evidence>
<reference evidence="1" key="1">
    <citation type="submission" date="2017-07" db="EMBL/GenBank/DDBJ databases">
        <title>Taro Niue Genome Assembly and Annotation.</title>
        <authorList>
            <person name="Atibalentja N."/>
            <person name="Keating K."/>
            <person name="Fields C.J."/>
        </authorList>
    </citation>
    <scope>NUCLEOTIDE SEQUENCE</scope>
    <source>
        <strain evidence="1">Niue_2</strain>
        <tissue evidence="1">Leaf</tissue>
    </source>
</reference>
<dbReference type="EMBL" id="NMUH01000015">
    <property type="protein sequence ID" value="MQL68502.1"/>
    <property type="molecule type" value="Genomic_DNA"/>
</dbReference>
<evidence type="ECO:0000313" key="1">
    <source>
        <dbReference type="EMBL" id="MQL68502.1"/>
    </source>
</evidence>
<dbReference type="Proteomes" id="UP000652761">
    <property type="component" value="Unassembled WGS sequence"/>
</dbReference>
<accession>A0A843T862</accession>
<keyword evidence="2" id="KW-1185">Reference proteome</keyword>
<name>A0A843T862_COLES</name>